<keyword evidence="2" id="KW-1185">Reference proteome</keyword>
<reference evidence="1 2" key="1">
    <citation type="submission" date="2015-12" db="EMBL/GenBank/DDBJ databases">
        <title>The genome of Folsomia candida.</title>
        <authorList>
            <person name="Faddeeva A."/>
            <person name="Derks M.F."/>
            <person name="Anvar Y."/>
            <person name="Smit S."/>
            <person name="Van Straalen N."/>
            <person name="Roelofs D."/>
        </authorList>
    </citation>
    <scope>NUCLEOTIDE SEQUENCE [LARGE SCALE GENOMIC DNA]</scope>
    <source>
        <strain evidence="1 2">VU population</strain>
        <tissue evidence="1">Whole body</tissue>
    </source>
</reference>
<evidence type="ECO:0000313" key="1">
    <source>
        <dbReference type="EMBL" id="OXA36533.1"/>
    </source>
</evidence>
<comment type="caution">
    <text evidence="1">The sequence shown here is derived from an EMBL/GenBank/DDBJ whole genome shotgun (WGS) entry which is preliminary data.</text>
</comment>
<evidence type="ECO:0000313" key="2">
    <source>
        <dbReference type="Proteomes" id="UP000198287"/>
    </source>
</evidence>
<dbReference type="Proteomes" id="UP000198287">
    <property type="component" value="Unassembled WGS sequence"/>
</dbReference>
<dbReference type="EMBL" id="LNIX01000124">
    <property type="protein sequence ID" value="OXA36533.1"/>
    <property type="molecule type" value="Genomic_DNA"/>
</dbReference>
<proteinExistence type="predicted"/>
<gene>
    <name evidence="1" type="ORF">Fcan01_28702</name>
</gene>
<protein>
    <submittedName>
        <fullName evidence="1">Uncharacterized protein</fullName>
    </submittedName>
</protein>
<organism evidence="1 2">
    <name type="scientific">Folsomia candida</name>
    <name type="common">Springtail</name>
    <dbReference type="NCBI Taxonomy" id="158441"/>
    <lineage>
        <taxon>Eukaryota</taxon>
        <taxon>Metazoa</taxon>
        <taxon>Ecdysozoa</taxon>
        <taxon>Arthropoda</taxon>
        <taxon>Hexapoda</taxon>
        <taxon>Collembola</taxon>
        <taxon>Entomobryomorpha</taxon>
        <taxon>Isotomoidea</taxon>
        <taxon>Isotomidae</taxon>
        <taxon>Proisotominae</taxon>
        <taxon>Folsomia</taxon>
    </lineage>
</organism>
<sequence length="228" mass="26408">MASHPLNHVKREVESSPTTTATMLEVAVVKVETKDAHLQRHLPSSYTWRQYESSASRWNEHVNRTDKWGSAGPTGRFQWEIELTFAMVAFSDQSDTLFFHPKGRRLFLGFQTLPNAQVWLRHEGDTIPEAEGKNTKPQTNYLHVSKQNIYGSQKNAPLLPPQLQMWKCPLLQRPPTQEELIRHNTTRDKVISVMNCIHWEGHDPHHHRRTLRVCLIQKPAPLTTRGWS</sequence>
<name>A0A226CU99_FOLCA</name>
<feature type="non-terminal residue" evidence="1">
    <location>
        <position position="228"/>
    </location>
</feature>
<dbReference type="AlphaFoldDB" id="A0A226CU99"/>
<accession>A0A226CU99</accession>